<feature type="region of interest" description="Disordered" evidence="3">
    <location>
        <begin position="56"/>
        <end position="88"/>
    </location>
</feature>
<feature type="region of interest" description="Disordered" evidence="3">
    <location>
        <begin position="340"/>
        <end position="362"/>
    </location>
</feature>
<dbReference type="GO" id="GO:0003677">
    <property type="term" value="F:DNA binding"/>
    <property type="evidence" value="ECO:0007669"/>
    <property type="project" value="InterPro"/>
</dbReference>
<dbReference type="InterPro" id="IPR036390">
    <property type="entry name" value="WH_DNA-bd_sf"/>
</dbReference>
<evidence type="ECO:0000259" key="4">
    <source>
        <dbReference type="SMART" id="SM01075"/>
    </source>
</evidence>
<accession>A0A3P6UR87</accession>
<dbReference type="Proteomes" id="UP000277928">
    <property type="component" value="Unassembled WGS sequence"/>
</dbReference>
<dbReference type="InterPro" id="IPR014939">
    <property type="entry name" value="CDT1_Gemini-bd-like"/>
</dbReference>
<dbReference type="Pfam" id="PF08839">
    <property type="entry name" value="CDT1"/>
    <property type="match status" value="1"/>
</dbReference>
<dbReference type="GO" id="GO:0070182">
    <property type="term" value="F:DNA polymerase binding"/>
    <property type="evidence" value="ECO:0007669"/>
    <property type="project" value="TreeGrafter"/>
</dbReference>
<dbReference type="GO" id="GO:0000076">
    <property type="term" value="P:DNA replication checkpoint signaling"/>
    <property type="evidence" value="ECO:0007669"/>
    <property type="project" value="TreeGrafter"/>
</dbReference>
<dbReference type="OrthoDB" id="5915520at2759"/>
<evidence type="ECO:0000256" key="1">
    <source>
        <dbReference type="ARBA" id="ARBA00008356"/>
    </source>
</evidence>
<evidence type="ECO:0000256" key="2">
    <source>
        <dbReference type="ARBA" id="ARBA00023306"/>
    </source>
</evidence>
<dbReference type="InterPro" id="IPR038090">
    <property type="entry name" value="Cdt1_C_WH_dom_sf"/>
</dbReference>
<dbReference type="SMART" id="SM01075">
    <property type="entry name" value="CDT1"/>
    <property type="match status" value="1"/>
</dbReference>
<name>A0A3P6UR87_LITSI</name>
<proteinExistence type="inferred from homology"/>
<protein>
    <recommendedName>
        <fullName evidence="4">CDT1 Geminin-binding domain-containing protein</fullName>
    </recommendedName>
</protein>
<dbReference type="OMA" id="RCERRWM"/>
<dbReference type="GO" id="GO:0000278">
    <property type="term" value="P:mitotic cell cycle"/>
    <property type="evidence" value="ECO:0007669"/>
    <property type="project" value="TreeGrafter"/>
</dbReference>
<evidence type="ECO:0000313" key="5">
    <source>
        <dbReference type="EMBL" id="VDK79961.1"/>
    </source>
</evidence>
<dbReference type="SUPFAM" id="SSF46785">
    <property type="entry name" value="Winged helix' DNA-binding domain"/>
    <property type="match status" value="1"/>
</dbReference>
<dbReference type="GO" id="GO:0005634">
    <property type="term" value="C:nucleus"/>
    <property type="evidence" value="ECO:0007669"/>
    <property type="project" value="TreeGrafter"/>
</dbReference>
<dbReference type="AlphaFoldDB" id="A0A3P6UR87"/>
<feature type="region of interest" description="Disordered" evidence="3">
    <location>
        <begin position="264"/>
        <end position="296"/>
    </location>
</feature>
<organism evidence="5 6">
    <name type="scientific">Litomosoides sigmodontis</name>
    <name type="common">Filarial nematode worm</name>
    <dbReference type="NCBI Taxonomy" id="42156"/>
    <lineage>
        <taxon>Eukaryota</taxon>
        <taxon>Metazoa</taxon>
        <taxon>Ecdysozoa</taxon>
        <taxon>Nematoda</taxon>
        <taxon>Chromadorea</taxon>
        <taxon>Rhabditida</taxon>
        <taxon>Spirurina</taxon>
        <taxon>Spiruromorpha</taxon>
        <taxon>Filarioidea</taxon>
        <taxon>Onchocercidae</taxon>
        <taxon>Litomosoides</taxon>
    </lineage>
</organism>
<dbReference type="InterPro" id="IPR045173">
    <property type="entry name" value="Cdt1"/>
</dbReference>
<dbReference type="GO" id="GO:0071163">
    <property type="term" value="P:DNA replication preinitiation complex assembly"/>
    <property type="evidence" value="ECO:0007669"/>
    <property type="project" value="InterPro"/>
</dbReference>
<evidence type="ECO:0000256" key="3">
    <source>
        <dbReference type="SAM" id="MobiDB-lite"/>
    </source>
</evidence>
<dbReference type="PANTHER" id="PTHR28637">
    <property type="entry name" value="DNA REPLICATION FACTOR CDT1"/>
    <property type="match status" value="1"/>
</dbReference>
<dbReference type="PANTHER" id="PTHR28637:SF1">
    <property type="entry name" value="DNA REPLICATION FACTOR CDT1"/>
    <property type="match status" value="1"/>
</dbReference>
<keyword evidence="2" id="KW-0131">Cell cycle</keyword>
<dbReference type="EMBL" id="UYRX01000316">
    <property type="protein sequence ID" value="VDK79961.1"/>
    <property type="molecule type" value="Genomic_DNA"/>
</dbReference>
<dbReference type="InterPro" id="IPR032054">
    <property type="entry name" value="Cdt1_C"/>
</dbReference>
<evidence type="ECO:0000313" key="6">
    <source>
        <dbReference type="Proteomes" id="UP000277928"/>
    </source>
</evidence>
<reference evidence="5 6" key="1">
    <citation type="submission" date="2018-08" db="EMBL/GenBank/DDBJ databases">
        <authorList>
            <person name="Laetsch R D."/>
            <person name="Stevens L."/>
            <person name="Kumar S."/>
            <person name="Blaxter L. M."/>
        </authorList>
    </citation>
    <scope>NUCLEOTIDE SEQUENCE [LARGE SCALE GENOMIC DNA]</scope>
</reference>
<feature type="compositionally biased region" description="Low complexity" evidence="3">
    <location>
        <begin position="287"/>
        <end position="296"/>
    </location>
</feature>
<gene>
    <name evidence="5" type="ORF">NLS_LOCUS4731</name>
</gene>
<dbReference type="STRING" id="42156.A0A3P6UR87"/>
<dbReference type="Pfam" id="PF16679">
    <property type="entry name" value="CDT1_C"/>
    <property type="match status" value="1"/>
</dbReference>
<feature type="compositionally biased region" description="Basic and acidic residues" evidence="3">
    <location>
        <begin position="59"/>
        <end position="70"/>
    </location>
</feature>
<keyword evidence="6" id="KW-1185">Reference proteome</keyword>
<sequence>MSAKKGRIKIRCKMTEADHQTSAAASSGQTKVIEYFRTVHRDPDKKFKRLKVFTENDEEKTTKHTLESPKKMARLKSPQTSEKEDKNGNEEWVLPVTYKAEVSAMSAETETNKAGTADLSVLPSAVKLVESIKSSTELISNDTLPLPTKYERLLRLFDYTEVASHFLKEIFWKNEVVSWLETQGKRITLNEVMSNVQRKLKSNYDEQQFAVILSIYPESYNIRCERRWMPIGGRHCNFKEYEYVIEPNLINDLVFPRKENIEASASSNSSPVKPALPNASSKSSPVKPTLTSASSKSSPVKSALLSASSRFSPVKPILAPSYRASLISLVRNPTASPSIKAPVISPTKSSCRPDMVSGCPPKLEGRRLQRKLEFKSRLHKLDKTTISLHELVSYLILLVVVPVEISPDEQLPRYHPDFDLDAVDDIIPEKLPEMPKGDAGQPETMREYLKAVPDSSNTLPEKIKMVIKELRSPEKQVAVVAEKCIPLSPKKYHMETKSGSKPSLLERIRAKERERKRREMMRNPEIEQKKGRLERISRSLLQCVCSYYNLKKVGSMKFAELTDKLAFGIGSISKVEIEAAINLLCEVCPTYFKVVEVRGEKYVHLKDNSFSAIQDIVNAEIKKCI</sequence>
<feature type="domain" description="CDT1 Geminin-binding" evidence="4">
    <location>
        <begin position="146"/>
        <end position="433"/>
    </location>
</feature>
<comment type="similarity">
    <text evidence="1">Belongs to the Cdt1 family.</text>
</comment>
<dbReference type="GO" id="GO:0030174">
    <property type="term" value="P:regulation of DNA-templated DNA replication initiation"/>
    <property type="evidence" value="ECO:0007669"/>
    <property type="project" value="InterPro"/>
</dbReference>
<dbReference type="Gene3D" id="1.10.10.1420">
    <property type="entry name" value="DNA replication factor Cdt1, C-terminal WH domain"/>
    <property type="match status" value="1"/>
</dbReference>